<comment type="caution">
    <text evidence="2">The sequence shown here is derived from an EMBL/GenBank/DDBJ whole genome shotgun (WGS) entry which is preliminary data.</text>
</comment>
<keyword evidence="1" id="KW-0732">Signal</keyword>
<dbReference type="AlphaFoldDB" id="A0Y9C5"/>
<reference evidence="2 3" key="1">
    <citation type="journal article" date="2010" name="J. Bacteriol.">
        <title>Genome sequence of the oligotrophic marine Gammaproteobacterium HTCC2143, isolated from the Oregon Coast.</title>
        <authorList>
            <person name="Oh H.M."/>
            <person name="Kang I."/>
            <person name="Ferriera S."/>
            <person name="Giovannoni S.J."/>
            <person name="Cho J.C."/>
        </authorList>
    </citation>
    <scope>NUCLEOTIDE SEQUENCE [LARGE SCALE GENOMIC DNA]</scope>
    <source>
        <strain evidence="2 3">HTCC2143</strain>
    </source>
</reference>
<evidence type="ECO:0000313" key="3">
    <source>
        <dbReference type="Proteomes" id="UP000004931"/>
    </source>
</evidence>
<dbReference type="eggNOG" id="ENOG502ZQ0B">
    <property type="taxonomic scope" value="Bacteria"/>
</dbReference>
<proteinExistence type="predicted"/>
<evidence type="ECO:0000313" key="2">
    <source>
        <dbReference type="EMBL" id="EAW32729.1"/>
    </source>
</evidence>
<protein>
    <submittedName>
        <fullName evidence="2">Uncharacterized protein</fullName>
    </submittedName>
</protein>
<organism evidence="2 3">
    <name type="scientific">marine gamma proteobacterium HTCC2143</name>
    <dbReference type="NCBI Taxonomy" id="247633"/>
    <lineage>
        <taxon>Bacteria</taxon>
        <taxon>Pseudomonadati</taxon>
        <taxon>Pseudomonadota</taxon>
        <taxon>Gammaproteobacteria</taxon>
        <taxon>Cellvibrionales</taxon>
        <taxon>Spongiibacteraceae</taxon>
        <taxon>BD1-7 clade</taxon>
    </lineage>
</organism>
<sequence length="86" mass="9272">MKNAAILAIFLGFFSGAANAEEPPNLMLAMSSSATVLWSKPASAINSITLAEQVDMKIAKSVELISIGMEKQLEDKIARELEYAIK</sequence>
<dbReference type="Proteomes" id="UP000004931">
    <property type="component" value="Unassembled WGS sequence"/>
</dbReference>
<gene>
    <name evidence="2" type="ORF">GP2143_15776</name>
</gene>
<evidence type="ECO:0000256" key="1">
    <source>
        <dbReference type="SAM" id="SignalP"/>
    </source>
</evidence>
<name>A0Y9C5_9GAMM</name>
<feature type="chain" id="PRO_5002631005" evidence="1">
    <location>
        <begin position="21"/>
        <end position="86"/>
    </location>
</feature>
<keyword evidence="3" id="KW-1185">Reference proteome</keyword>
<feature type="signal peptide" evidence="1">
    <location>
        <begin position="1"/>
        <end position="20"/>
    </location>
</feature>
<accession>A0Y9C5</accession>
<dbReference type="EMBL" id="AAVT01000001">
    <property type="protein sequence ID" value="EAW32729.1"/>
    <property type="molecule type" value="Genomic_DNA"/>
</dbReference>